<reference evidence="3 4" key="1">
    <citation type="submission" date="2020-08" db="EMBL/GenBank/DDBJ databases">
        <title>Genomic Encyclopedia of Type Strains, Phase IV (KMG-IV): sequencing the most valuable type-strain genomes for metagenomic binning, comparative biology and taxonomic classification.</title>
        <authorList>
            <person name="Goeker M."/>
        </authorList>
    </citation>
    <scope>NUCLEOTIDE SEQUENCE [LARGE SCALE GENOMIC DNA]</scope>
    <source>
        <strain evidence="3 4">DSM 17976</strain>
    </source>
</reference>
<name>A0A7W6ETX2_9BACT</name>
<evidence type="ECO:0000259" key="2">
    <source>
        <dbReference type="Pfam" id="PF13505"/>
    </source>
</evidence>
<comment type="caution">
    <text evidence="3">The sequence shown here is derived from an EMBL/GenBank/DDBJ whole genome shotgun (WGS) entry which is preliminary data.</text>
</comment>
<dbReference type="InterPro" id="IPR027385">
    <property type="entry name" value="Beta-barrel_OMP"/>
</dbReference>
<feature type="domain" description="Outer membrane protein beta-barrel" evidence="2">
    <location>
        <begin position="7"/>
        <end position="176"/>
    </location>
</feature>
<proteinExistence type="predicted"/>
<keyword evidence="4" id="KW-1185">Reference proteome</keyword>
<dbReference type="Pfam" id="PF13505">
    <property type="entry name" value="OMP_b-brl"/>
    <property type="match status" value="1"/>
</dbReference>
<dbReference type="RefSeq" id="WP_183980061.1">
    <property type="nucleotide sequence ID" value="NZ_JACIBY010000024.1"/>
</dbReference>
<dbReference type="InterPro" id="IPR011250">
    <property type="entry name" value="OMP/PagP_B-barrel"/>
</dbReference>
<organism evidence="3 4">
    <name type="scientific">Runella defluvii</name>
    <dbReference type="NCBI Taxonomy" id="370973"/>
    <lineage>
        <taxon>Bacteria</taxon>
        <taxon>Pseudomonadati</taxon>
        <taxon>Bacteroidota</taxon>
        <taxon>Cytophagia</taxon>
        <taxon>Cytophagales</taxon>
        <taxon>Spirosomataceae</taxon>
        <taxon>Runella</taxon>
    </lineage>
</organism>
<sequence>MKISLTLFILVVGISIQKVQAQFNKGARLLGGTASLSMKSVSESQSSTVSAFIVRLAPRFGVALSNQMIVGGILSLDYEGSNVGGTTTIKAGPMARYYFPIQQKLYGFGELAAQVGTTKISKVDSSPFLTDFSIGPGASYFVNRSFAVEALLKYANVGSRINGKGGSQGGVYFSIGVQAFLRKD</sequence>
<keyword evidence="1" id="KW-0732">Signal</keyword>
<evidence type="ECO:0000313" key="3">
    <source>
        <dbReference type="EMBL" id="MBB3842012.1"/>
    </source>
</evidence>
<dbReference type="EMBL" id="JACIBY010000024">
    <property type="protein sequence ID" value="MBB3842012.1"/>
    <property type="molecule type" value="Genomic_DNA"/>
</dbReference>
<dbReference type="Proteomes" id="UP000541352">
    <property type="component" value="Unassembled WGS sequence"/>
</dbReference>
<evidence type="ECO:0000313" key="4">
    <source>
        <dbReference type="Proteomes" id="UP000541352"/>
    </source>
</evidence>
<protein>
    <recommendedName>
        <fullName evidence="2">Outer membrane protein beta-barrel domain-containing protein</fullName>
    </recommendedName>
</protein>
<dbReference type="AlphaFoldDB" id="A0A7W6ETX2"/>
<dbReference type="SUPFAM" id="SSF56925">
    <property type="entry name" value="OMPA-like"/>
    <property type="match status" value="1"/>
</dbReference>
<accession>A0A7W6ETX2</accession>
<evidence type="ECO:0000256" key="1">
    <source>
        <dbReference type="ARBA" id="ARBA00022729"/>
    </source>
</evidence>
<gene>
    <name evidence="3" type="ORF">FHS57_006041</name>
</gene>